<protein>
    <recommendedName>
        <fullName evidence="3">F-box domain-containing protein</fullName>
    </recommendedName>
</protein>
<evidence type="ECO:0008006" key="3">
    <source>
        <dbReference type="Google" id="ProtNLM"/>
    </source>
</evidence>
<dbReference type="AlphaFoldDB" id="A0A9P6IVK0"/>
<reference evidence="1" key="1">
    <citation type="journal article" date="2020" name="Fungal Divers.">
        <title>Resolving the Mortierellaceae phylogeny through synthesis of multi-gene phylogenetics and phylogenomics.</title>
        <authorList>
            <person name="Vandepol N."/>
            <person name="Liber J."/>
            <person name="Desiro A."/>
            <person name="Na H."/>
            <person name="Kennedy M."/>
            <person name="Barry K."/>
            <person name="Grigoriev I.V."/>
            <person name="Miller A.N."/>
            <person name="O'Donnell K."/>
            <person name="Stajich J.E."/>
            <person name="Bonito G."/>
        </authorList>
    </citation>
    <scope>NUCLEOTIDE SEQUENCE</scope>
    <source>
        <strain evidence="1">MES-2147</strain>
    </source>
</reference>
<name>A0A9P6IVK0_9FUNG</name>
<dbReference type="OrthoDB" id="2369458at2759"/>
<dbReference type="InterPro" id="IPR032675">
    <property type="entry name" value="LRR_dom_sf"/>
</dbReference>
<evidence type="ECO:0000313" key="1">
    <source>
        <dbReference type="EMBL" id="KAF9949036.1"/>
    </source>
</evidence>
<sequence>MDIPEIRSAVAPFLLRADLAAASLVCKSWSASFIPPLYSVIHWSMFSSQRPPSDEIVTHADQIRCLYLVVDQFEVLIENCTKVEFLHVGLIFRNPEAMNQLATLVKRNPGLKSIDIHVSDFVLPKDLLRAVSVIPALRKLQVHIHSMDEECMELLLNTAIRLEHLKFISFGTASLKSLDKWPCFPTMKCLECNFDKNMLIEFQLDMIRKCPQLRALSLNTIGHKQFPISDFCDILKTH</sequence>
<proteinExistence type="predicted"/>
<keyword evidence="2" id="KW-1185">Reference proteome</keyword>
<comment type="caution">
    <text evidence="1">The sequence shown here is derived from an EMBL/GenBank/DDBJ whole genome shotgun (WGS) entry which is preliminary data.</text>
</comment>
<dbReference type="EMBL" id="JAAAHW010007349">
    <property type="protein sequence ID" value="KAF9949036.1"/>
    <property type="molecule type" value="Genomic_DNA"/>
</dbReference>
<gene>
    <name evidence="1" type="ORF">BGZ65_007645</name>
</gene>
<accession>A0A9P6IVK0</accession>
<dbReference type="Gene3D" id="3.80.10.10">
    <property type="entry name" value="Ribonuclease Inhibitor"/>
    <property type="match status" value="1"/>
</dbReference>
<evidence type="ECO:0000313" key="2">
    <source>
        <dbReference type="Proteomes" id="UP000749646"/>
    </source>
</evidence>
<dbReference type="Proteomes" id="UP000749646">
    <property type="component" value="Unassembled WGS sequence"/>
</dbReference>
<feature type="non-terminal residue" evidence="1">
    <location>
        <position position="238"/>
    </location>
</feature>
<organism evidence="1 2">
    <name type="scientific">Modicella reniformis</name>
    <dbReference type="NCBI Taxonomy" id="1440133"/>
    <lineage>
        <taxon>Eukaryota</taxon>
        <taxon>Fungi</taxon>
        <taxon>Fungi incertae sedis</taxon>
        <taxon>Mucoromycota</taxon>
        <taxon>Mortierellomycotina</taxon>
        <taxon>Mortierellomycetes</taxon>
        <taxon>Mortierellales</taxon>
        <taxon>Mortierellaceae</taxon>
        <taxon>Modicella</taxon>
    </lineage>
</organism>
<dbReference type="SUPFAM" id="SSF52047">
    <property type="entry name" value="RNI-like"/>
    <property type="match status" value="1"/>
</dbReference>